<evidence type="ECO:0000256" key="2">
    <source>
        <dbReference type="ARBA" id="ARBA00022679"/>
    </source>
</evidence>
<dbReference type="SUPFAM" id="SSF53756">
    <property type="entry name" value="UDP-Glycosyltransferase/glycogen phosphorylase"/>
    <property type="match status" value="1"/>
</dbReference>
<sequence>MARSQGKILVIRGGAIGDFILTLPVLAALKQQFPAVHLEVLGYPNVAQLATYGNLVANVKAIEGRDLASFFARDGVLPTELIGYFGQFDIIISYLYDPDQIFETNVGRCSGAQFIAGPHRPDETQSLHATEVFLKPLERLAIFEADTVPRLEVSKAFETSTTTGRWLALHPGSGSDRKNWPEWKWVELIHHLVKSTHLNLMIVGGEAERERLPRLAQPVPATRLKLLQSVALPELAQWLASASGFVGHDSGISHLAAAVGVPSVILWGDTAEAVWSPRSKQITILRDQHGLKGLSLEVVINQVEQLLKKG</sequence>
<evidence type="ECO:0000313" key="4">
    <source>
        <dbReference type="Proteomes" id="UP000003688"/>
    </source>
</evidence>
<dbReference type="EMBL" id="ABOX02000017">
    <property type="protein sequence ID" value="EEF60448.1"/>
    <property type="molecule type" value="Genomic_DNA"/>
</dbReference>
<name>B9XII7_PEDPL</name>
<keyword evidence="4" id="KW-1185">Reference proteome</keyword>
<keyword evidence="2 3" id="KW-0808">Transferase</keyword>
<dbReference type="RefSeq" id="WP_007415630.1">
    <property type="nucleotide sequence ID" value="NZ_ABOX02000017.1"/>
</dbReference>
<dbReference type="PANTHER" id="PTHR30160">
    <property type="entry name" value="TETRAACYLDISACCHARIDE 4'-KINASE-RELATED"/>
    <property type="match status" value="1"/>
</dbReference>
<dbReference type="GO" id="GO:0008713">
    <property type="term" value="F:ADP-heptose-lipopolysaccharide heptosyltransferase activity"/>
    <property type="evidence" value="ECO:0007669"/>
    <property type="project" value="TreeGrafter"/>
</dbReference>
<proteinExistence type="predicted"/>
<dbReference type="InterPro" id="IPR002201">
    <property type="entry name" value="Glyco_trans_9"/>
</dbReference>
<dbReference type="CDD" id="cd03789">
    <property type="entry name" value="GT9_LPS_heptosyltransferase"/>
    <property type="match status" value="1"/>
</dbReference>
<accession>B9XII7</accession>
<dbReference type="Proteomes" id="UP000003688">
    <property type="component" value="Unassembled WGS sequence"/>
</dbReference>
<dbReference type="Gene3D" id="3.40.50.2000">
    <property type="entry name" value="Glycogen Phosphorylase B"/>
    <property type="match status" value="2"/>
</dbReference>
<dbReference type="GO" id="GO:0005829">
    <property type="term" value="C:cytosol"/>
    <property type="evidence" value="ECO:0007669"/>
    <property type="project" value="TreeGrafter"/>
</dbReference>
<gene>
    <name evidence="3" type="ORF">Cflav_PD3418</name>
</gene>
<comment type="caution">
    <text evidence="3">The sequence shown here is derived from an EMBL/GenBank/DDBJ whole genome shotgun (WGS) entry which is preliminary data.</text>
</comment>
<evidence type="ECO:0000256" key="1">
    <source>
        <dbReference type="ARBA" id="ARBA00022676"/>
    </source>
</evidence>
<dbReference type="AlphaFoldDB" id="B9XII7"/>
<protein>
    <submittedName>
        <fullName evidence="3">Glycosyl transferase family 9</fullName>
    </submittedName>
</protein>
<evidence type="ECO:0000313" key="3">
    <source>
        <dbReference type="EMBL" id="EEF60448.1"/>
    </source>
</evidence>
<dbReference type="Pfam" id="PF01075">
    <property type="entry name" value="Glyco_transf_9"/>
    <property type="match status" value="1"/>
</dbReference>
<reference evidence="3 4" key="1">
    <citation type="journal article" date="2011" name="J. Bacteriol.">
        <title>Genome sequence of 'Pedosphaera parvula' Ellin514, an aerobic Verrucomicrobial isolate from pasture soil.</title>
        <authorList>
            <person name="Kant R."/>
            <person name="van Passel M.W."/>
            <person name="Sangwan P."/>
            <person name="Palva A."/>
            <person name="Lucas S."/>
            <person name="Copeland A."/>
            <person name="Lapidus A."/>
            <person name="Glavina Del Rio T."/>
            <person name="Dalin E."/>
            <person name="Tice H."/>
            <person name="Bruce D."/>
            <person name="Goodwin L."/>
            <person name="Pitluck S."/>
            <person name="Chertkov O."/>
            <person name="Larimer F.W."/>
            <person name="Land M.L."/>
            <person name="Hauser L."/>
            <person name="Brettin T.S."/>
            <person name="Detter J.C."/>
            <person name="Han S."/>
            <person name="de Vos W.M."/>
            <person name="Janssen P.H."/>
            <person name="Smidt H."/>
        </authorList>
    </citation>
    <scope>NUCLEOTIDE SEQUENCE [LARGE SCALE GENOMIC DNA]</scope>
    <source>
        <strain evidence="3 4">Ellin514</strain>
    </source>
</reference>
<keyword evidence="1" id="KW-0328">Glycosyltransferase</keyword>
<dbReference type="STRING" id="320771.Cflav_PD3418"/>
<dbReference type="InterPro" id="IPR051199">
    <property type="entry name" value="LPS_LOS_Heptosyltrfase"/>
</dbReference>
<organism evidence="3 4">
    <name type="scientific">Pedosphaera parvula (strain Ellin514)</name>
    <dbReference type="NCBI Taxonomy" id="320771"/>
    <lineage>
        <taxon>Bacteria</taxon>
        <taxon>Pseudomonadati</taxon>
        <taxon>Verrucomicrobiota</taxon>
        <taxon>Pedosphaerae</taxon>
        <taxon>Pedosphaerales</taxon>
        <taxon>Pedosphaeraceae</taxon>
        <taxon>Pedosphaera</taxon>
    </lineage>
</organism>
<dbReference type="GO" id="GO:0009244">
    <property type="term" value="P:lipopolysaccharide core region biosynthetic process"/>
    <property type="evidence" value="ECO:0007669"/>
    <property type="project" value="TreeGrafter"/>
</dbReference>
<dbReference type="OrthoDB" id="9795016at2"/>